<proteinExistence type="predicted"/>
<evidence type="ECO:0000313" key="4">
    <source>
        <dbReference type="Proteomes" id="UP001500831"/>
    </source>
</evidence>
<feature type="region of interest" description="Disordered" evidence="1">
    <location>
        <begin position="34"/>
        <end position="56"/>
    </location>
</feature>
<comment type="caution">
    <text evidence="3">The sequence shown here is derived from an EMBL/GenBank/DDBJ whole genome shotgun (WGS) entry which is preliminary data.</text>
</comment>
<evidence type="ECO:0000313" key="3">
    <source>
        <dbReference type="EMBL" id="GAA2873707.1"/>
    </source>
</evidence>
<dbReference type="PANTHER" id="PTHR33627:SF1">
    <property type="entry name" value="TRANSPOSASE"/>
    <property type="match status" value="1"/>
</dbReference>
<protein>
    <recommendedName>
        <fullName evidence="2">Transposase IS701-like DDE domain-containing protein</fullName>
    </recommendedName>
</protein>
<sequence length="130" mass="13951">MQRLRFLLSESRWDHERVNARRVELPCADPATAPHAGGALVVDDTGDRKDGTATAHTAHQYPDSVGKIENGIVAVTTRWADERVYCLLRTIAASWRAVDLPEGTAAVPCRPVKPWRAAGAGAPAPGSQDG</sequence>
<dbReference type="InterPro" id="IPR038721">
    <property type="entry name" value="IS701-like_DDE_dom"/>
</dbReference>
<dbReference type="PANTHER" id="PTHR33627">
    <property type="entry name" value="TRANSPOSASE"/>
    <property type="match status" value="1"/>
</dbReference>
<evidence type="ECO:0000259" key="2">
    <source>
        <dbReference type="Pfam" id="PF13546"/>
    </source>
</evidence>
<gene>
    <name evidence="3" type="ORF">GCM10010517_34270</name>
</gene>
<organism evidence="3 4">
    <name type="scientific">Streptosporangium fragile</name>
    <dbReference type="NCBI Taxonomy" id="46186"/>
    <lineage>
        <taxon>Bacteria</taxon>
        <taxon>Bacillati</taxon>
        <taxon>Actinomycetota</taxon>
        <taxon>Actinomycetes</taxon>
        <taxon>Streptosporangiales</taxon>
        <taxon>Streptosporangiaceae</taxon>
        <taxon>Streptosporangium</taxon>
    </lineage>
</organism>
<dbReference type="Proteomes" id="UP001500831">
    <property type="component" value="Unassembled WGS sequence"/>
</dbReference>
<evidence type="ECO:0000256" key="1">
    <source>
        <dbReference type="SAM" id="MobiDB-lite"/>
    </source>
</evidence>
<dbReference type="InterPro" id="IPR039365">
    <property type="entry name" value="IS701-like"/>
</dbReference>
<dbReference type="Pfam" id="PF13546">
    <property type="entry name" value="DDE_5"/>
    <property type="match status" value="1"/>
</dbReference>
<reference evidence="3 4" key="1">
    <citation type="journal article" date="2019" name="Int. J. Syst. Evol. Microbiol.">
        <title>The Global Catalogue of Microorganisms (GCM) 10K type strain sequencing project: providing services to taxonomists for standard genome sequencing and annotation.</title>
        <authorList>
            <consortium name="The Broad Institute Genomics Platform"/>
            <consortium name="The Broad Institute Genome Sequencing Center for Infectious Disease"/>
            <person name="Wu L."/>
            <person name="Ma J."/>
        </authorList>
    </citation>
    <scope>NUCLEOTIDE SEQUENCE [LARGE SCALE GENOMIC DNA]</scope>
    <source>
        <strain evidence="3 4">JCM 6242</strain>
    </source>
</reference>
<accession>A0ABN3VYI2</accession>
<dbReference type="EMBL" id="BAAAVI010000022">
    <property type="protein sequence ID" value="GAA2873707.1"/>
    <property type="molecule type" value="Genomic_DNA"/>
</dbReference>
<keyword evidence="4" id="KW-1185">Reference proteome</keyword>
<feature type="domain" description="Transposase IS701-like DDE" evidence="2">
    <location>
        <begin position="2"/>
        <end position="90"/>
    </location>
</feature>
<name>A0ABN3VYI2_9ACTN</name>